<evidence type="ECO:0000313" key="3">
    <source>
        <dbReference type="Proteomes" id="UP000175968"/>
    </source>
</evidence>
<proteinExistence type="predicted"/>
<evidence type="ECO:0000313" key="2">
    <source>
        <dbReference type="EMBL" id="AOW08734.1"/>
    </source>
</evidence>
<organism evidence="2 3">
    <name type="scientific">Flavobacterium gilvum</name>
    <dbReference type="NCBI Taxonomy" id="1492737"/>
    <lineage>
        <taxon>Bacteria</taxon>
        <taxon>Pseudomonadati</taxon>
        <taxon>Bacteroidota</taxon>
        <taxon>Flavobacteriia</taxon>
        <taxon>Flavobacteriales</taxon>
        <taxon>Flavobacteriaceae</taxon>
        <taxon>Flavobacterium</taxon>
    </lineage>
</organism>
<sequence length="492" mass="56219">MHARLDSLYSCNCEDCQKQNTVLNLGVSDSFKQLLKDGEKAFKHLHKKGSYKPEDLKTEKPYQKLIQSTFDAFDFAIKDNDMPEVMRAALQEDARLFGSLKANAQLFEASKLLLNNDGRLKPFSEVSKDFDKLNVNYNQNYLEAEYEFAVASSQAAAQWANLGDRYNLQYRTAQDERVRASHQVLADITLPKEDAFWGSFYPPNGWRCRCVAVEVLKGKYDESDSAKAITAGEKATTEIGKDGKNRLEIFRFNPGAQKVVFPPAHPYGKVKGAKQVEKQLKTDKNKFIPTGIDDYENKTGVKVNRAIFSFLKMETPFHIVSPDRVGTNGAFFHPDKNYVVIPIDKARLKSKWKAESVVYHEFGHAADWQNEFKFNKSVTDLMKKHRSILRQDNGYSQVERKAYEMGYKSQMNEDWDTANKCMAVSDTIMSLNSNYGQGHSKAYFKIKGMSEAEFLAHAFENKFAGNDVFKEIMPELYDDTIKLIEELKTKLK</sequence>
<gene>
    <name evidence="2" type="ORF">EM308_04030</name>
</gene>
<accession>A0AAC9I212</accession>
<dbReference type="EMBL" id="CP017479">
    <property type="protein sequence ID" value="AOW08734.1"/>
    <property type="molecule type" value="Genomic_DNA"/>
</dbReference>
<feature type="domain" description="Phage head morphogenesis" evidence="1">
    <location>
        <begin position="141"/>
        <end position="212"/>
    </location>
</feature>
<dbReference type="AlphaFoldDB" id="A0AAC9I212"/>
<reference evidence="2 3" key="1">
    <citation type="submission" date="2016-10" db="EMBL/GenBank/DDBJ databases">
        <title>Flavobacterium gilvum sp. nov., isolated from stream water.</title>
        <authorList>
            <person name="Shin S.-K."/>
            <person name="Cho Y.-J."/>
            <person name="Yi H."/>
        </authorList>
    </citation>
    <scope>NUCLEOTIDE SEQUENCE [LARGE SCALE GENOMIC DNA]</scope>
    <source>
        <strain evidence="2 3">EM1308</strain>
    </source>
</reference>
<dbReference type="Proteomes" id="UP000175968">
    <property type="component" value="Chromosome"/>
</dbReference>
<name>A0AAC9I212_9FLAO</name>
<keyword evidence="3" id="KW-1185">Reference proteome</keyword>
<evidence type="ECO:0000259" key="1">
    <source>
        <dbReference type="Pfam" id="PF04233"/>
    </source>
</evidence>
<dbReference type="RefSeq" id="WP_051877722.1">
    <property type="nucleotide sequence ID" value="NZ_CP017479.1"/>
</dbReference>
<dbReference type="Pfam" id="PF04233">
    <property type="entry name" value="Phage_Mu_F"/>
    <property type="match status" value="1"/>
</dbReference>
<dbReference type="InterPro" id="IPR006528">
    <property type="entry name" value="Phage_head_morphogenesis_dom"/>
</dbReference>
<dbReference type="KEGG" id="fgl:EM308_04030"/>
<protein>
    <recommendedName>
        <fullName evidence="1">Phage head morphogenesis domain-containing protein</fullName>
    </recommendedName>
</protein>